<reference evidence="2 3" key="1">
    <citation type="submission" date="2022-02" db="EMBL/GenBank/DDBJ databases">
        <title>The car tank lid bacteriome: a reservoir of bacteria with potential in bioremediation of fuel.</title>
        <authorList>
            <person name="Vidal-Verdu A."/>
            <person name="Gomez-Martinez D."/>
            <person name="Latorre-Perez A."/>
            <person name="Pereto J."/>
            <person name="Porcar M."/>
        </authorList>
    </citation>
    <scope>NUCLEOTIDE SEQUENCE [LARGE SCALE GENOMIC DNA]</scope>
    <source>
        <strain evidence="2 3">4D.3</strain>
    </source>
</reference>
<gene>
    <name evidence="2" type="ORF">M1843_13215</name>
</gene>
<proteinExistence type="predicted"/>
<dbReference type="Pfam" id="PF19786">
    <property type="entry name" value="DUF6270"/>
    <property type="match status" value="1"/>
</dbReference>
<name>A0ABT0J5C3_9MICO</name>
<sequence>MSASRLFIYGSCVSRDALEFLPQGSWELVGYVPRQSLIAAARPASGYRIDLSRLRSRFQRRITQGTISGSLFPSLRAATDVDLVLWDLTDERTGVFEFANGAYLTRTVELDSAGLTTQIARDALRHVPFGSDEHFALWQVAALQFRDTLGQAGLLGKSVVVAPPWAATDTHGRPTPASYGIPAEQANQAFERYLQFVEQILGSPRLTASPVYGDVAHKWGLAPFHYDDETYRTLARGIRSRLASSAPPVALPTSQQTRTVAPTSPPPVAQPAQHEPPSAVADLEPVPSKPSTDSDDVREVSTVGTLQVVSEARYVNSALPTVVVVETLTANNVRDKPWVRTDLDLDDHANLLFVNDPTLLVDDPPVIGWGLGDERTSGIDALLALINDVDGDDGSMRVYLGSGAGGFIALQLAIRENARHAVLSNPDLGWHDRQSPSTRAIVSRVFPSGEPDPARIDVRAHTQTPGRPRPRITALVNTAHPQQWEGQLKVIGDLMEEGSAIDARSSRVLTYHDEKRKLAPATLEEMARVTLEALSAGVRQ</sequence>
<dbReference type="Proteomes" id="UP001651050">
    <property type="component" value="Unassembled WGS sequence"/>
</dbReference>
<organism evidence="2 3">
    <name type="scientific">Isoptericola peretonis</name>
    <dbReference type="NCBI Taxonomy" id="2918523"/>
    <lineage>
        <taxon>Bacteria</taxon>
        <taxon>Bacillati</taxon>
        <taxon>Actinomycetota</taxon>
        <taxon>Actinomycetes</taxon>
        <taxon>Micrococcales</taxon>
        <taxon>Promicromonosporaceae</taxon>
        <taxon>Isoptericola</taxon>
    </lineage>
</organism>
<keyword evidence="3" id="KW-1185">Reference proteome</keyword>
<dbReference type="EMBL" id="JALQCY010000004">
    <property type="protein sequence ID" value="MCK9794707.1"/>
    <property type="molecule type" value="Genomic_DNA"/>
</dbReference>
<dbReference type="InterPro" id="IPR046237">
    <property type="entry name" value="DUF6270"/>
</dbReference>
<dbReference type="RefSeq" id="WP_416344571.1">
    <property type="nucleotide sequence ID" value="NZ_JALQCY010000004.1"/>
</dbReference>
<evidence type="ECO:0000313" key="3">
    <source>
        <dbReference type="Proteomes" id="UP001651050"/>
    </source>
</evidence>
<evidence type="ECO:0000256" key="1">
    <source>
        <dbReference type="SAM" id="MobiDB-lite"/>
    </source>
</evidence>
<feature type="region of interest" description="Disordered" evidence="1">
    <location>
        <begin position="244"/>
        <end position="300"/>
    </location>
</feature>
<accession>A0ABT0J5C3</accession>
<evidence type="ECO:0000313" key="2">
    <source>
        <dbReference type="EMBL" id="MCK9794707.1"/>
    </source>
</evidence>
<protein>
    <submittedName>
        <fullName evidence="2">DUF6270 domain-containing protein</fullName>
    </submittedName>
</protein>
<comment type="caution">
    <text evidence="2">The sequence shown here is derived from an EMBL/GenBank/DDBJ whole genome shotgun (WGS) entry which is preliminary data.</text>
</comment>
<feature type="compositionally biased region" description="Polar residues" evidence="1">
    <location>
        <begin position="252"/>
        <end position="262"/>
    </location>
</feature>